<keyword evidence="2" id="KW-0732">Signal</keyword>
<feature type="region of interest" description="Disordered" evidence="1">
    <location>
        <begin position="315"/>
        <end position="336"/>
    </location>
</feature>
<feature type="signal peptide" evidence="2">
    <location>
        <begin position="1"/>
        <end position="29"/>
    </location>
</feature>
<protein>
    <submittedName>
        <fullName evidence="3">DUF4412 domain-containing protein</fullName>
    </submittedName>
</protein>
<feature type="compositionally biased region" description="Pro residues" evidence="1">
    <location>
        <begin position="153"/>
        <end position="176"/>
    </location>
</feature>
<organism evidence="3 4">
    <name type="scientific">Limisphaera ngatamarikiensis</name>
    <dbReference type="NCBI Taxonomy" id="1324935"/>
    <lineage>
        <taxon>Bacteria</taxon>
        <taxon>Pseudomonadati</taxon>
        <taxon>Verrucomicrobiota</taxon>
        <taxon>Verrucomicrobiia</taxon>
        <taxon>Limisphaerales</taxon>
        <taxon>Limisphaeraceae</taxon>
        <taxon>Limisphaera</taxon>
    </lineage>
</organism>
<sequence length="336" mass="36104">MRRFEMLGFRLPVHVGTLALSLTASLASASGFEGRIQAALVRGGETQTWLYTVSTNMLRIERGETDRPHARNLVNLQTGERTLVFPHNRSFVRLKPAAAKASAPPTGFPTSPSLPPGLGPEAQAGSLPHALPPGIGLQTPGPVVIGPTNLPGAPAPPTMPALPAMPQPPAGLPPGVGPQAGGLPGAGPGMPAMPALPMMPMGVEPLELKATGQTTNLLGYACARYELRQRGEVMEIWATDKLLPFEPWQPNQPPRFGPRMLEEQWGELLRARKLFPLLAVLRFEMPALSGETNAPVAGPERLRFEVRSIRPEKIEDKDGTLFSPPSEYHEVQPLPF</sequence>
<evidence type="ECO:0000313" key="4">
    <source>
        <dbReference type="Proteomes" id="UP000477311"/>
    </source>
</evidence>
<feature type="region of interest" description="Disordered" evidence="1">
    <location>
        <begin position="98"/>
        <end position="186"/>
    </location>
</feature>
<proteinExistence type="predicted"/>
<accession>A0A6M1RJP1</accession>
<comment type="caution">
    <text evidence="3">The sequence shown here is derived from an EMBL/GenBank/DDBJ whole genome shotgun (WGS) entry which is preliminary data.</text>
</comment>
<dbReference type="Proteomes" id="UP000477311">
    <property type="component" value="Unassembled WGS sequence"/>
</dbReference>
<evidence type="ECO:0000313" key="3">
    <source>
        <dbReference type="EMBL" id="NGO37853.1"/>
    </source>
</evidence>
<evidence type="ECO:0000256" key="2">
    <source>
        <dbReference type="SAM" id="SignalP"/>
    </source>
</evidence>
<name>A0A6M1RJP1_9BACT</name>
<dbReference type="EMBL" id="JAAKYA010000004">
    <property type="protein sequence ID" value="NGO37853.1"/>
    <property type="molecule type" value="Genomic_DNA"/>
</dbReference>
<dbReference type="AlphaFoldDB" id="A0A6M1RJP1"/>
<gene>
    <name evidence="3" type="ORF">G4L39_00335</name>
</gene>
<feature type="compositionally biased region" description="Low complexity" evidence="1">
    <location>
        <begin position="98"/>
        <end position="111"/>
    </location>
</feature>
<reference evidence="3 4" key="1">
    <citation type="submission" date="2020-02" db="EMBL/GenBank/DDBJ databases">
        <title>Draft genome sequence of Limisphaera ngatamarikiensis NGM72.4T, a thermophilic Verrucomicrobia grouped in subdivision 3.</title>
        <authorList>
            <person name="Carere C.R."/>
            <person name="Steen J."/>
            <person name="Hugenholtz P."/>
            <person name="Stott M.B."/>
        </authorList>
    </citation>
    <scope>NUCLEOTIDE SEQUENCE [LARGE SCALE GENOMIC DNA]</scope>
    <source>
        <strain evidence="3 4">NGM72.4</strain>
    </source>
</reference>
<keyword evidence="4" id="KW-1185">Reference proteome</keyword>
<feature type="chain" id="PRO_5026834470" evidence="2">
    <location>
        <begin position="30"/>
        <end position="336"/>
    </location>
</feature>
<dbReference type="RefSeq" id="WP_165105051.1">
    <property type="nucleotide sequence ID" value="NZ_JAAKYA010000004.1"/>
</dbReference>
<evidence type="ECO:0000256" key="1">
    <source>
        <dbReference type="SAM" id="MobiDB-lite"/>
    </source>
</evidence>